<evidence type="ECO:0000313" key="4">
    <source>
        <dbReference type="EMBL" id="RLM23941.1"/>
    </source>
</evidence>
<evidence type="ECO:0000256" key="2">
    <source>
        <dbReference type="SAM" id="SignalP"/>
    </source>
</evidence>
<dbReference type="EMBL" id="CGIG01000001">
    <property type="protein sequence ID" value="CPR17698.1"/>
    <property type="molecule type" value="Genomic_DNA"/>
</dbReference>
<dbReference type="KEGG" id="bgj:AWC36_01620"/>
<evidence type="ECO:0000313" key="6">
    <source>
        <dbReference type="Proteomes" id="UP000285972"/>
    </source>
</evidence>
<evidence type="ECO:0000313" key="3">
    <source>
        <dbReference type="EMBL" id="CPR17698.1"/>
    </source>
</evidence>
<dbReference type="OrthoDB" id="6433964at2"/>
<gene>
    <name evidence="4" type="ORF">BIY26_11030</name>
    <name evidence="3" type="ORF">BN1221_02795c</name>
</gene>
<dbReference type="RefSeq" id="WP_053085526.1">
    <property type="nucleotide sequence ID" value="NZ_CGIG01000001.1"/>
</dbReference>
<reference evidence="5" key="2">
    <citation type="submission" date="2015-01" db="EMBL/GenBank/DDBJ databases">
        <authorList>
            <person name="Paterson Steve"/>
        </authorList>
    </citation>
    <scope>NUCLEOTIDE SEQUENCE [LARGE SCALE GENOMIC DNA]</scope>
    <source>
        <strain evidence="5">OBR1</strain>
    </source>
</reference>
<evidence type="ECO:0000313" key="5">
    <source>
        <dbReference type="Proteomes" id="UP000044377"/>
    </source>
</evidence>
<accession>A0A0G4JWJ3</accession>
<sequence>MKKLIKLSGIATLLLALSAAGVTAWAAPEAAKPDAAKPEIVKQKQPPMPMAQFPHAGPGFPPPAPLYEASLQTRNPEEALNRLVANTPKGAADKNYEVRVMVRELPPDPFAPSEQATNK</sequence>
<name>A0A0G4JWJ3_9GAMM</name>
<reference evidence="3" key="1">
    <citation type="submission" date="2015-01" db="EMBL/GenBank/DDBJ databases">
        <authorList>
            <person name="Xiang T."/>
            <person name="Song Y."/>
            <person name="Huang L."/>
            <person name="Wang B."/>
            <person name="Wu P."/>
        </authorList>
    </citation>
    <scope>NUCLEOTIDE SEQUENCE [LARGE SCALE GENOMIC DNA]</scope>
    <source>
        <strain evidence="3">OBR1</strain>
    </source>
</reference>
<feature type="signal peptide" evidence="2">
    <location>
        <begin position="1"/>
        <end position="26"/>
    </location>
</feature>
<dbReference type="AlphaFoldDB" id="A0A0G4JWJ3"/>
<proteinExistence type="predicted"/>
<keyword evidence="5" id="KW-1185">Reference proteome</keyword>
<dbReference type="Proteomes" id="UP000285972">
    <property type="component" value="Unassembled WGS sequence"/>
</dbReference>
<reference evidence="4 6" key="3">
    <citation type="submission" date="2016-09" db="EMBL/GenBank/DDBJ databases">
        <authorList>
            <person name="Doonan J."/>
            <person name="Pachebat J.A."/>
            <person name="Golyshin P.N."/>
            <person name="Denman S."/>
            <person name="Mcdonald J.E."/>
        </authorList>
    </citation>
    <scope>NUCLEOTIDE SEQUENCE [LARGE SCALE GENOMIC DNA]</scope>
    <source>
        <strain evidence="4 6">FRB141</strain>
    </source>
</reference>
<evidence type="ECO:0000256" key="1">
    <source>
        <dbReference type="SAM" id="MobiDB-lite"/>
    </source>
</evidence>
<dbReference type="Proteomes" id="UP000044377">
    <property type="component" value="Unassembled WGS sequence"/>
</dbReference>
<organism evidence="3 5">
    <name type="scientific">Brenneria goodwinii</name>
    <dbReference type="NCBI Taxonomy" id="1109412"/>
    <lineage>
        <taxon>Bacteria</taxon>
        <taxon>Pseudomonadati</taxon>
        <taxon>Pseudomonadota</taxon>
        <taxon>Gammaproteobacteria</taxon>
        <taxon>Enterobacterales</taxon>
        <taxon>Pectobacteriaceae</taxon>
        <taxon>Brenneria</taxon>
    </lineage>
</organism>
<feature type="region of interest" description="Disordered" evidence="1">
    <location>
        <begin position="47"/>
        <end position="68"/>
    </location>
</feature>
<dbReference type="STRING" id="1109412.BN1221_02795c"/>
<dbReference type="GeneID" id="70905470"/>
<keyword evidence="2" id="KW-0732">Signal</keyword>
<dbReference type="EMBL" id="MJLX01000026">
    <property type="protein sequence ID" value="RLM23941.1"/>
    <property type="molecule type" value="Genomic_DNA"/>
</dbReference>
<feature type="chain" id="PRO_5014227511" evidence="2">
    <location>
        <begin position="27"/>
        <end position="119"/>
    </location>
</feature>
<protein>
    <submittedName>
        <fullName evidence="3">Uncharacterized protein</fullName>
    </submittedName>
</protein>